<feature type="transmembrane region" description="Helical" evidence="7">
    <location>
        <begin position="56"/>
        <end position="81"/>
    </location>
</feature>
<feature type="transmembrane region" description="Helical" evidence="7">
    <location>
        <begin position="375"/>
        <end position="393"/>
    </location>
</feature>
<dbReference type="Pfam" id="PF00375">
    <property type="entry name" value="SDF"/>
    <property type="match status" value="1"/>
</dbReference>
<feature type="transmembrane region" description="Helical" evidence="7">
    <location>
        <begin position="311"/>
        <end position="340"/>
    </location>
</feature>
<feature type="transmembrane region" description="Helical" evidence="7">
    <location>
        <begin position="32"/>
        <end position="50"/>
    </location>
</feature>
<feature type="transmembrane region" description="Helical" evidence="7">
    <location>
        <begin position="6"/>
        <end position="25"/>
    </location>
</feature>
<evidence type="ECO:0000313" key="8">
    <source>
        <dbReference type="EMBL" id="OZG57635.1"/>
    </source>
</evidence>
<reference evidence="8 9" key="1">
    <citation type="journal article" date="2017" name="BMC Genomics">
        <title>Comparative genomic and phylogenomic analyses of the Bifidobacteriaceae family.</title>
        <authorList>
            <person name="Lugli G.A."/>
            <person name="Milani C."/>
            <person name="Turroni F."/>
            <person name="Duranti S."/>
            <person name="Mancabelli L."/>
            <person name="Mangifesta M."/>
            <person name="Ferrario C."/>
            <person name="Modesto M."/>
            <person name="Mattarelli P."/>
            <person name="Jiri K."/>
            <person name="van Sinderen D."/>
            <person name="Ventura M."/>
        </authorList>
    </citation>
    <scope>NUCLEOTIDE SEQUENCE [LARGE SCALE GENOMIC DNA]</scope>
    <source>
        <strain evidence="8 9">DSM 100201</strain>
    </source>
</reference>
<feature type="transmembrane region" description="Helical" evidence="7">
    <location>
        <begin position="101"/>
        <end position="124"/>
    </location>
</feature>
<dbReference type="GO" id="GO:0015293">
    <property type="term" value="F:symporter activity"/>
    <property type="evidence" value="ECO:0007669"/>
    <property type="project" value="UniProtKB-KW"/>
</dbReference>
<sequence length="520" mass="53346">MSDVTLNWVALGVTVILFAGIAALSVKKKAGFTTRVLLATVLGIGMGVIFKGHTDYVAAFGTVWSNVISAIVVPLLLFSIIASITNLGESVRLRNIGIKTIVLLLLNTLTAAAITLALALAFGVGKGFQYTLPTDYQQREVPAVIDTIVNLFPTNLAANWSENQVVPVVVFAILVAVAYNAAGSTDRARAAIAPFKAFIDAGNVVMSRATQIVVGFTPYAVLSLIAAAVSGSDVAALLPLLVVLVVAYIAMALQMFVVQPLVLAAATRLNPVYFFKSFWTTGVVAFTSESSIGTIPVTVRQLRGAGVPGDIASFVAGLGANLGMPGCAGVWPVLLAVFAVNAQGLAYSPAQYGFLVVLALLVSIGTVGVPGTATITATSLFAAAGLPIPFIAISQPISQIVDMGRTALNVAGAANTAVVVAASEKQLDEDLYYQRKAFAEEEEDAIEAFRGTIAGVTSGVPATAASSSAGAVGVSAASVFASASSNPLDFTPGAVLAGQGEDLCGVRLPVKSGARHSEEK</sequence>
<dbReference type="AlphaFoldDB" id="A0A261FF37"/>
<accession>A0A261FF37</accession>
<dbReference type="EMBL" id="MWWV01000007">
    <property type="protein sequence ID" value="OZG57635.1"/>
    <property type="molecule type" value="Genomic_DNA"/>
</dbReference>
<evidence type="ECO:0000313" key="9">
    <source>
        <dbReference type="Proteomes" id="UP000216444"/>
    </source>
</evidence>
<keyword evidence="2" id="KW-0813">Transport</keyword>
<evidence type="ECO:0000256" key="7">
    <source>
        <dbReference type="SAM" id="Phobius"/>
    </source>
</evidence>
<name>A0A261FF37_9BIFI</name>
<dbReference type="SUPFAM" id="SSF118215">
    <property type="entry name" value="Proton glutamate symport protein"/>
    <property type="match status" value="1"/>
</dbReference>
<gene>
    <name evidence="8" type="ORF">BTIS_1288</name>
</gene>
<evidence type="ECO:0000256" key="3">
    <source>
        <dbReference type="ARBA" id="ARBA00022475"/>
    </source>
</evidence>
<feature type="transmembrane region" description="Helical" evidence="7">
    <location>
        <begin position="278"/>
        <end position="299"/>
    </location>
</feature>
<evidence type="ECO:0000256" key="1">
    <source>
        <dbReference type="ARBA" id="ARBA00004651"/>
    </source>
</evidence>
<keyword evidence="5 7" id="KW-1133">Transmembrane helix</keyword>
<comment type="caution">
    <text evidence="8">The sequence shown here is derived from an EMBL/GenBank/DDBJ whole genome shotgun (WGS) entry which is preliminary data.</text>
</comment>
<evidence type="ECO:0000256" key="6">
    <source>
        <dbReference type="ARBA" id="ARBA00023136"/>
    </source>
</evidence>
<dbReference type="RefSeq" id="WP_094663847.1">
    <property type="nucleotide sequence ID" value="NZ_MWWV01000007.1"/>
</dbReference>
<keyword evidence="9" id="KW-1185">Reference proteome</keyword>
<feature type="transmembrane region" description="Helical" evidence="7">
    <location>
        <begin position="165"/>
        <end position="182"/>
    </location>
</feature>
<dbReference type="PANTHER" id="PTHR42865">
    <property type="entry name" value="PROTON/GLUTAMATE-ASPARTATE SYMPORTER"/>
    <property type="match status" value="1"/>
</dbReference>
<protein>
    <submittedName>
        <fullName evidence="8">Sodium:dicarboxylate symporter</fullName>
    </submittedName>
</protein>
<organism evidence="8 9">
    <name type="scientific">Bifidobacterium tissieri</name>
    <dbReference type="NCBI Taxonomy" id="1630162"/>
    <lineage>
        <taxon>Bacteria</taxon>
        <taxon>Bacillati</taxon>
        <taxon>Actinomycetota</taxon>
        <taxon>Actinomycetes</taxon>
        <taxon>Bifidobacteriales</taxon>
        <taxon>Bifidobacteriaceae</taxon>
        <taxon>Bifidobacterium</taxon>
    </lineage>
</organism>
<proteinExistence type="predicted"/>
<evidence type="ECO:0000256" key="5">
    <source>
        <dbReference type="ARBA" id="ARBA00022989"/>
    </source>
</evidence>
<comment type="subcellular location">
    <subcellularLocation>
        <location evidence="1">Cell membrane</location>
        <topology evidence="1">Multi-pass membrane protein</topology>
    </subcellularLocation>
</comment>
<feature type="transmembrane region" description="Helical" evidence="7">
    <location>
        <begin position="352"/>
        <end position="369"/>
    </location>
</feature>
<keyword evidence="6 7" id="KW-0472">Membrane</keyword>
<dbReference type="PRINTS" id="PR00173">
    <property type="entry name" value="EDTRNSPORT"/>
</dbReference>
<dbReference type="GO" id="GO:0005886">
    <property type="term" value="C:plasma membrane"/>
    <property type="evidence" value="ECO:0007669"/>
    <property type="project" value="UniProtKB-SubCell"/>
</dbReference>
<evidence type="ECO:0000256" key="4">
    <source>
        <dbReference type="ARBA" id="ARBA00022692"/>
    </source>
</evidence>
<feature type="transmembrane region" description="Helical" evidence="7">
    <location>
        <begin position="236"/>
        <end position="266"/>
    </location>
</feature>
<dbReference type="InterPro" id="IPR001991">
    <property type="entry name" value="Na-dicarboxylate_symporter"/>
</dbReference>
<evidence type="ECO:0000256" key="2">
    <source>
        <dbReference type="ARBA" id="ARBA00022448"/>
    </source>
</evidence>
<keyword evidence="4 7" id="KW-0812">Transmembrane</keyword>
<dbReference type="Proteomes" id="UP000216444">
    <property type="component" value="Unassembled WGS sequence"/>
</dbReference>
<keyword evidence="3" id="KW-1003">Cell membrane</keyword>
<dbReference type="InterPro" id="IPR036458">
    <property type="entry name" value="Na:dicarbo_symporter_sf"/>
</dbReference>
<dbReference type="PANTHER" id="PTHR42865:SF7">
    <property type="entry name" value="PROTON_GLUTAMATE-ASPARTATE SYMPORTER"/>
    <property type="match status" value="1"/>
</dbReference>
<feature type="transmembrane region" description="Helical" evidence="7">
    <location>
        <begin position="212"/>
        <end position="230"/>
    </location>
</feature>
<dbReference type="Gene3D" id="1.10.3860.10">
    <property type="entry name" value="Sodium:dicarboxylate symporter"/>
    <property type="match status" value="1"/>
</dbReference>